<dbReference type="InterPro" id="IPR003594">
    <property type="entry name" value="HATPase_dom"/>
</dbReference>
<dbReference type="SUPFAM" id="SSF55785">
    <property type="entry name" value="PYP-like sensor domain (PAS domain)"/>
    <property type="match status" value="1"/>
</dbReference>
<evidence type="ECO:0000259" key="9">
    <source>
        <dbReference type="PROSITE" id="PS50109"/>
    </source>
</evidence>
<feature type="compositionally biased region" description="Basic and acidic residues" evidence="8">
    <location>
        <begin position="171"/>
        <end position="187"/>
    </location>
</feature>
<organism evidence="10 11">
    <name type="scientific">Ideonella alba</name>
    <dbReference type="NCBI Taxonomy" id="2824118"/>
    <lineage>
        <taxon>Bacteria</taxon>
        <taxon>Pseudomonadati</taxon>
        <taxon>Pseudomonadota</taxon>
        <taxon>Betaproteobacteria</taxon>
        <taxon>Burkholderiales</taxon>
        <taxon>Sphaerotilaceae</taxon>
        <taxon>Ideonella</taxon>
    </lineage>
</organism>
<evidence type="ECO:0000256" key="2">
    <source>
        <dbReference type="ARBA" id="ARBA00004429"/>
    </source>
</evidence>
<accession>A0A941BFK7</accession>
<reference evidence="10 11" key="1">
    <citation type="submission" date="2021-04" db="EMBL/GenBank/DDBJ databases">
        <title>The genome sequence of Ideonella sp. 3Y2.</title>
        <authorList>
            <person name="Liu Y."/>
        </authorList>
    </citation>
    <scope>NUCLEOTIDE SEQUENCE [LARGE SCALE GENOMIC DNA]</scope>
    <source>
        <strain evidence="10 11">3Y2</strain>
    </source>
</reference>
<dbReference type="InterPro" id="IPR003661">
    <property type="entry name" value="HisK_dim/P_dom"/>
</dbReference>
<dbReference type="SUPFAM" id="SSF47384">
    <property type="entry name" value="Homodimeric domain of signal transducing histidine kinase"/>
    <property type="match status" value="1"/>
</dbReference>
<comment type="catalytic activity">
    <reaction evidence="1">
        <text>ATP + protein L-histidine = ADP + protein N-phospho-L-histidine.</text>
        <dbReference type="EC" id="2.7.13.3"/>
    </reaction>
</comment>
<dbReference type="Gene3D" id="3.30.565.10">
    <property type="entry name" value="Histidine kinase-like ATPase, C-terminal domain"/>
    <property type="match status" value="1"/>
</dbReference>
<dbReference type="Pfam" id="PF00512">
    <property type="entry name" value="HisKA"/>
    <property type="match status" value="1"/>
</dbReference>
<dbReference type="PROSITE" id="PS50109">
    <property type="entry name" value="HIS_KIN"/>
    <property type="match status" value="1"/>
</dbReference>
<dbReference type="SMART" id="SM00387">
    <property type="entry name" value="HATPase_c"/>
    <property type="match status" value="1"/>
</dbReference>
<comment type="subcellular location">
    <subcellularLocation>
        <location evidence="2">Cell inner membrane</location>
        <topology evidence="2">Multi-pass membrane protein</topology>
    </subcellularLocation>
</comment>
<feature type="domain" description="Histidine kinase" evidence="9">
    <location>
        <begin position="196"/>
        <end position="412"/>
    </location>
</feature>
<dbReference type="Pfam" id="PF02518">
    <property type="entry name" value="HATPase_c"/>
    <property type="match status" value="1"/>
</dbReference>
<evidence type="ECO:0000313" key="11">
    <source>
        <dbReference type="Proteomes" id="UP000676246"/>
    </source>
</evidence>
<dbReference type="PANTHER" id="PTHR43711:SF26">
    <property type="entry name" value="SENSOR HISTIDINE KINASE RCSC"/>
    <property type="match status" value="1"/>
</dbReference>
<dbReference type="SMART" id="SM00091">
    <property type="entry name" value="PAS"/>
    <property type="match status" value="1"/>
</dbReference>
<dbReference type="Gene3D" id="1.10.287.130">
    <property type="match status" value="1"/>
</dbReference>
<dbReference type="GO" id="GO:0005886">
    <property type="term" value="C:plasma membrane"/>
    <property type="evidence" value="ECO:0007669"/>
    <property type="project" value="UniProtKB-SubCell"/>
</dbReference>
<evidence type="ECO:0000256" key="8">
    <source>
        <dbReference type="SAM" id="MobiDB-lite"/>
    </source>
</evidence>
<keyword evidence="6 10" id="KW-0418">Kinase</keyword>
<dbReference type="SUPFAM" id="SSF55874">
    <property type="entry name" value="ATPase domain of HSP90 chaperone/DNA topoisomerase II/histidine kinase"/>
    <property type="match status" value="1"/>
</dbReference>
<dbReference type="RefSeq" id="WP_210855535.1">
    <property type="nucleotide sequence ID" value="NZ_JAGQDD010000014.1"/>
</dbReference>
<gene>
    <name evidence="10" type="ORF">KAK03_16980</name>
</gene>
<evidence type="ECO:0000256" key="4">
    <source>
        <dbReference type="ARBA" id="ARBA00022553"/>
    </source>
</evidence>
<protein>
    <recommendedName>
        <fullName evidence="3">histidine kinase</fullName>
        <ecNumber evidence="3">2.7.13.3</ecNumber>
    </recommendedName>
</protein>
<dbReference type="CDD" id="cd00082">
    <property type="entry name" value="HisKA"/>
    <property type="match status" value="1"/>
</dbReference>
<name>A0A941BFK7_9BURK</name>
<dbReference type="GO" id="GO:0000155">
    <property type="term" value="F:phosphorelay sensor kinase activity"/>
    <property type="evidence" value="ECO:0007669"/>
    <property type="project" value="InterPro"/>
</dbReference>
<dbReference type="Proteomes" id="UP000676246">
    <property type="component" value="Unassembled WGS sequence"/>
</dbReference>
<dbReference type="EMBL" id="JAGQDD010000014">
    <property type="protein sequence ID" value="MBQ0932176.1"/>
    <property type="molecule type" value="Genomic_DNA"/>
</dbReference>
<dbReference type="InterPro" id="IPR004358">
    <property type="entry name" value="Sig_transdc_His_kin-like_C"/>
</dbReference>
<dbReference type="InterPro" id="IPR035965">
    <property type="entry name" value="PAS-like_dom_sf"/>
</dbReference>
<dbReference type="CDD" id="cd00075">
    <property type="entry name" value="HATPase"/>
    <property type="match status" value="1"/>
</dbReference>
<evidence type="ECO:0000256" key="5">
    <source>
        <dbReference type="ARBA" id="ARBA00022679"/>
    </source>
</evidence>
<keyword evidence="5" id="KW-0808">Transferase</keyword>
<keyword evidence="7" id="KW-0902">Two-component regulatory system</keyword>
<dbReference type="EC" id="2.7.13.3" evidence="3"/>
<keyword evidence="4" id="KW-0597">Phosphoprotein</keyword>
<dbReference type="InterPro" id="IPR036097">
    <property type="entry name" value="HisK_dim/P_sf"/>
</dbReference>
<dbReference type="InterPro" id="IPR000014">
    <property type="entry name" value="PAS"/>
</dbReference>
<comment type="caution">
    <text evidence="10">The sequence shown here is derived from an EMBL/GenBank/DDBJ whole genome shotgun (WGS) entry which is preliminary data.</text>
</comment>
<evidence type="ECO:0000313" key="10">
    <source>
        <dbReference type="EMBL" id="MBQ0932176.1"/>
    </source>
</evidence>
<dbReference type="InterPro" id="IPR036890">
    <property type="entry name" value="HATPase_C_sf"/>
</dbReference>
<dbReference type="Gene3D" id="3.30.450.20">
    <property type="entry name" value="PAS domain"/>
    <property type="match status" value="1"/>
</dbReference>
<evidence type="ECO:0000256" key="6">
    <source>
        <dbReference type="ARBA" id="ARBA00022777"/>
    </source>
</evidence>
<keyword evidence="11" id="KW-1185">Reference proteome</keyword>
<dbReference type="PANTHER" id="PTHR43711">
    <property type="entry name" value="TWO-COMPONENT HISTIDINE KINASE"/>
    <property type="match status" value="1"/>
</dbReference>
<evidence type="ECO:0000256" key="7">
    <source>
        <dbReference type="ARBA" id="ARBA00023012"/>
    </source>
</evidence>
<dbReference type="FunFam" id="3.30.565.10:FF:000006">
    <property type="entry name" value="Sensor histidine kinase WalK"/>
    <property type="match status" value="1"/>
</dbReference>
<dbReference type="PRINTS" id="PR00344">
    <property type="entry name" value="BCTRLSENSOR"/>
</dbReference>
<sequence>MTVRPHLVSQEPDTLPGTVQRYQRELSQHLEELREQQAATEQALAWFASLFEALPVPVLLLSDVGTVVEANGSAVDYLGLSRPLPRAPLMLRRLLEGRDADLRWVNALAHARTQGEATLEEQALKPGNGGARVARIVLRRVDNAEAAVRGVALICSLIDLTAQVQAREAEQARQAAESRQRDAETRSQARAQTLSRVSHELRTPLNAIMGFAQLLMADLDHLPAEHRPYLAHIRAAGADLLGLVEEVLDINRAESGQLKLDMVAVTLADEVHAAVALNRAEAQALDMRIDSDVGEAPRVRADARRVREILINLLSNAIKYGRHGGAVRLRCGHDEHDAWIEVEDNGIGIAAELLPQLFEPFNRLGSERSRIKGHGLGLSICKSYAEQMGGRLTARSEPGQGSCFTLTLPRWDRGRG</sequence>
<dbReference type="Pfam" id="PF13188">
    <property type="entry name" value="PAS_8"/>
    <property type="match status" value="1"/>
</dbReference>
<dbReference type="AlphaFoldDB" id="A0A941BFK7"/>
<proteinExistence type="predicted"/>
<evidence type="ECO:0000256" key="1">
    <source>
        <dbReference type="ARBA" id="ARBA00000085"/>
    </source>
</evidence>
<dbReference type="InterPro" id="IPR050736">
    <property type="entry name" value="Sensor_HK_Regulatory"/>
</dbReference>
<feature type="region of interest" description="Disordered" evidence="8">
    <location>
        <begin position="171"/>
        <end position="195"/>
    </location>
</feature>
<dbReference type="SMART" id="SM00388">
    <property type="entry name" value="HisKA"/>
    <property type="match status" value="1"/>
</dbReference>
<evidence type="ECO:0000256" key="3">
    <source>
        <dbReference type="ARBA" id="ARBA00012438"/>
    </source>
</evidence>
<dbReference type="InterPro" id="IPR005467">
    <property type="entry name" value="His_kinase_dom"/>
</dbReference>